<evidence type="ECO:0000256" key="3">
    <source>
        <dbReference type="ARBA" id="ARBA00023163"/>
    </source>
</evidence>
<accession>A0A1U9UXI8</accession>
<evidence type="ECO:0000313" key="6">
    <source>
        <dbReference type="EMBL" id="AQV97390.1"/>
    </source>
</evidence>
<dbReference type="SUPFAM" id="SSF46689">
    <property type="entry name" value="Homeodomain-like"/>
    <property type="match status" value="1"/>
</dbReference>
<dbReference type="PRINTS" id="PR00455">
    <property type="entry name" value="HTHTETR"/>
</dbReference>
<dbReference type="InterPro" id="IPR050109">
    <property type="entry name" value="HTH-type_TetR-like_transc_reg"/>
</dbReference>
<dbReference type="PANTHER" id="PTHR30055:SF234">
    <property type="entry name" value="HTH-TYPE TRANSCRIPTIONAL REGULATOR BETI"/>
    <property type="match status" value="1"/>
</dbReference>
<protein>
    <submittedName>
        <fullName evidence="6">TetR family transcriptional regulator</fullName>
    </submittedName>
</protein>
<evidence type="ECO:0000256" key="4">
    <source>
        <dbReference type="PROSITE-ProRule" id="PRU00335"/>
    </source>
</evidence>
<keyword evidence="3" id="KW-0804">Transcription</keyword>
<dbReference type="InterPro" id="IPR009057">
    <property type="entry name" value="Homeodomain-like_sf"/>
</dbReference>
<dbReference type="GO" id="GO:0003700">
    <property type="term" value="F:DNA-binding transcription factor activity"/>
    <property type="evidence" value="ECO:0007669"/>
    <property type="project" value="TreeGrafter"/>
</dbReference>
<sequence length="197" mass="22484">MTKATPGAAAPARNQLTPEDWINAARNLLVSRSVDAVRVEVLSKELGVTRGSFYWHFKDRDDLLSRMLESWRDEATEQIIHRFERRNLTPRDLIHDLLSLPFRGVSAQEAASTELAIRAWARRDERVRQVLDEVDAKRLSYVSQCFSALGFGIAEARARAFALYSYELSESLLSHQGNDEQKAERRAVMEKLLLTPN</sequence>
<dbReference type="KEGG" id="cuh:BJN34_26365"/>
<proteinExistence type="predicted"/>
<evidence type="ECO:0000313" key="7">
    <source>
        <dbReference type="Proteomes" id="UP000189627"/>
    </source>
</evidence>
<dbReference type="Pfam" id="PF00440">
    <property type="entry name" value="TetR_N"/>
    <property type="match status" value="1"/>
</dbReference>
<name>A0A1U9UXI8_CUPNE</name>
<evidence type="ECO:0000256" key="1">
    <source>
        <dbReference type="ARBA" id="ARBA00023015"/>
    </source>
</evidence>
<organism evidence="6 7">
    <name type="scientific">Cupriavidus necator</name>
    <name type="common">Alcaligenes eutrophus</name>
    <name type="synonym">Ralstonia eutropha</name>
    <dbReference type="NCBI Taxonomy" id="106590"/>
    <lineage>
        <taxon>Bacteria</taxon>
        <taxon>Pseudomonadati</taxon>
        <taxon>Pseudomonadota</taxon>
        <taxon>Betaproteobacteria</taxon>
        <taxon>Burkholderiales</taxon>
        <taxon>Burkholderiaceae</taxon>
        <taxon>Cupriavidus</taxon>
    </lineage>
</organism>
<reference evidence="7" key="1">
    <citation type="submission" date="2017-02" db="EMBL/GenBank/DDBJ databases">
        <title>Complete genome sequence of Cupriavidus necator strain NH9, a 3-chlorobenzoate degrader.</title>
        <authorList>
            <person name="Moriuchi R."/>
            <person name="Dohra H."/>
            <person name="Ogawa N."/>
        </authorList>
    </citation>
    <scope>NUCLEOTIDE SEQUENCE [LARGE SCALE GENOMIC DNA]</scope>
    <source>
        <strain evidence="7">NH9</strain>
    </source>
</reference>
<dbReference type="AlphaFoldDB" id="A0A1U9UXI8"/>
<dbReference type="InterPro" id="IPR001647">
    <property type="entry name" value="HTH_TetR"/>
</dbReference>
<evidence type="ECO:0000259" key="5">
    <source>
        <dbReference type="PROSITE" id="PS50977"/>
    </source>
</evidence>
<keyword evidence="2 4" id="KW-0238">DNA-binding</keyword>
<evidence type="ECO:0000256" key="2">
    <source>
        <dbReference type="ARBA" id="ARBA00023125"/>
    </source>
</evidence>
<keyword evidence="1" id="KW-0805">Transcription regulation</keyword>
<dbReference type="Gene3D" id="1.10.357.10">
    <property type="entry name" value="Tetracycline Repressor, domain 2"/>
    <property type="match status" value="1"/>
</dbReference>
<dbReference type="PANTHER" id="PTHR30055">
    <property type="entry name" value="HTH-TYPE TRANSCRIPTIONAL REGULATOR RUTR"/>
    <property type="match status" value="1"/>
</dbReference>
<gene>
    <name evidence="6" type="ORF">BJN34_26365</name>
</gene>
<feature type="DNA-binding region" description="H-T-H motif" evidence="4">
    <location>
        <begin position="38"/>
        <end position="57"/>
    </location>
</feature>
<dbReference type="RefSeq" id="WP_078199763.1">
    <property type="nucleotide sequence ID" value="NZ_CP017758.1"/>
</dbReference>
<dbReference type="OrthoDB" id="9798857at2"/>
<dbReference type="Proteomes" id="UP000189627">
    <property type="component" value="Chromosome 2"/>
</dbReference>
<dbReference type="GO" id="GO:0000976">
    <property type="term" value="F:transcription cis-regulatory region binding"/>
    <property type="evidence" value="ECO:0007669"/>
    <property type="project" value="TreeGrafter"/>
</dbReference>
<dbReference type="EMBL" id="CP017758">
    <property type="protein sequence ID" value="AQV97390.1"/>
    <property type="molecule type" value="Genomic_DNA"/>
</dbReference>
<dbReference type="PROSITE" id="PS50977">
    <property type="entry name" value="HTH_TETR_2"/>
    <property type="match status" value="1"/>
</dbReference>
<feature type="domain" description="HTH tetR-type" evidence="5">
    <location>
        <begin position="15"/>
        <end position="75"/>
    </location>
</feature>